<comment type="caution">
    <text evidence="1">The sequence shown here is derived from an EMBL/GenBank/DDBJ whole genome shotgun (WGS) entry which is preliminary data.</text>
</comment>
<evidence type="ECO:0000313" key="1">
    <source>
        <dbReference type="EMBL" id="KAJ7347612.1"/>
    </source>
</evidence>
<dbReference type="EMBL" id="JARIHO010000011">
    <property type="protein sequence ID" value="KAJ7353450.1"/>
    <property type="molecule type" value="Genomic_DNA"/>
</dbReference>
<reference evidence="1" key="1">
    <citation type="submission" date="2023-03" db="EMBL/GenBank/DDBJ databases">
        <title>Massive genome expansion in bonnet fungi (Mycena s.s.) driven by repeated elements and novel gene families across ecological guilds.</title>
        <authorList>
            <consortium name="Lawrence Berkeley National Laboratory"/>
            <person name="Harder C.B."/>
            <person name="Miyauchi S."/>
            <person name="Viragh M."/>
            <person name="Kuo A."/>
            <person name="Thoen E."/>
            <person name="Andreopoulos B."/>
            <person name="Lu D."/>
            <person name="Skrede I."/>
            <person name="Drula E."/>
            <person name="Henrissat B."/>
            <person name="Morin E."/>
            <person name="Kohler A."/>
            <person name="Barry K."/>
            <person name="LaButti K."/>
            <person name="Morin E."/>
            <person name="Salamov A."/>
            <person name="Lipzen A."/>
            <person name="Mereny Z."/>
            <person name="Hegedus B."/>
            <person name="Baldrian P."/>
            <person name="Stursova M."/>
            <person name="Weitz H."/>
            <person name="Taylor A."/>
            <person name="Grigoriev I.V."/>
            <person name="Nagy L.G."/>
            <person name="Martin F."/>
            <person name="Kauserud H."/>
        </authorList>
    </citation>
    <scope>NUCLEOTIDE SEQUENCE</scope>
    <source>
        <strain evidence="1">CBHHK002</strain>
    </source>
</reference>
<dbReference type="EMBL" id="JARIHO010000019">
    <property type="protein sequence ID" value="KAJ7347612.1"/>
    <property type="molecule type" value="Genomic_DNA"/>
</dbReference>
<protein>
    <submittedName>
        <fullName evidence="1">Uncharacterized protein</fullName>
    </submittedName>
</protein>
<name>A0AAD7A2B3_9AGAR</name>
<dbReference type="Proteomes" id="UP001218218">
    <property type="component" value="Unassembled WGS sequence"/>
</dbReference>
<proteinExistence type="predicted"/>
<evidence type="ECO:0000313" key="2">
    <source>
        <dbReference type="EMBL" id="KAJ7353450.1"/>
    </source>
</evidence>
<gene>
    <name evidence="2" type="ORF">DFH08DRAFT_856910</name>
    <name evidence="1" type="ORF">DFH08DRAFT_868334</name>
</gene>
<keyword evidence="3" id="KW-1185">Reference proteome</keyword>
<accession>A0AAD7A2B3</accession>
<sequence>MWFCTRCSYPLAWAGLGIPSEMDLLFFWVLGFGCAWCPWAAHAQFNSPLTCWGHFCSRAPVTASARAIVFRDAHPRGIRDELVHRM</sequence>
<dbReference type="PROSITE" id="PS51257">
    <property type="entry name" value="PROKAR_LIPOPROTEIN"/>
    <property type="match status" value="1"/>
</dbReference>
<dbReference type="AlphaFoldDB" id="A0AAD7A2B3"/>
<evidence type="ECO:0000313" key="3">
    <source>
        <dbReference type="Proteomes" id="UP001218218"/>
    </source>
</evidence>
<organism evidence="1 3">
    <name type="scientific">Mycena albidolilacea</name>
    <dbReference type="NCBI Taxonomy" id="1033008"/>
    <lineage>
        <taxon>Eukaryota</taxon>
        <taxon>Fungi</taxon>
        <taxon>Dikarya</taxon>
        <taxon>Basidiomycota</taxon>
        <taxon>Agaricomycotina</taxon>
        <taxon>Agaricomycetes</taxon>
        <taxon>Agaricomycetidae</taxon>
        <taxon>Agaricales</taxon>
        <taxon>Marasmiineae</taxon>
        <taxon>Mycenaceae</taxon>
        <taxon>Mycena</taxon>
    </lineage>
</organism>